<organism evidence="1 2">
    <name type="scientific">Trametes pubescens</name>
    <name type="common">White-rot fungus</name>
    <dbReference type="NCBI Taxonomy" id="154538"/>
    <lineage>
        <taxon>Eukaryota</taxon>
        <taxon>Fungi</taxon>
        <taxon>Dikarya</taxon>
        <taxon>Basidiomycota</taxon>
        <taxon>Agaricomycotina</taxon>
        <taxon>Agaricomycetes</taxon>
        <taxon>Polyporales</taxon>
        <taxon>Polyporaceae</taxon>
        <taxon>Trametes</taxon>
    </lineage>
</organism>
<keyword evidence="2" id="KW-1185">Reference proteome</keyword>
<name>A0A1M2V8K0_TRAPU</name>
<proteinExistence type="predicted"/>
<sequence length="239" mass="25385">MSAKLRSVPIVECAACICSLAVDARNIHRAFAETQCHILRISDSLKPSELSSAWCTYTEGDIDEDETDDMIEELSVLLKTDPAPGTAIANKASRRAWGRAISALAMLQQPEDTKNVPSSVARASSQGCGDIAGIISAAQNMWAGPYAPANGQNTATSDLRTVPPPANPATPSNKTLVGLIKGVLAGLTAQVPKFNAFSEVAKHEKRTALQNMHTCVAVSATLWKQLAVVLTDGYARLQK</sequence>
<dbReference type="OMA" id="SSEWHIF"/>
<dbReference type="Proteomes" id="UP000184267">
    <property type="component" value="Unassembled WGS sequence"/>
</dbReference>
<dbReference type="AlphaFoldDB" id="A0A1M2V8K0"/>
<gene>
    <name evidence="1" type="ORF">TRAPUB_5371</name>
</gene>
<protein>
    <submittedName>
        <fullName evidence="1">Uncharacterized protein</fullName>
    </submittedName>
</protein>
<evidence type="ECO:0000313" key="2">
    <source>
        <dbReference type="Proteomes" id="UP000184267"/>
    </source>
</evidence>
<dbReference type="EMBL" id="MNAD01001573">
    <property type="protein sequence ID" value="OJT03942.1"/>
    <property type="molecule type" value="Genomic_DNA"/>
</dbReference>
<comment type="caution">
    <text evidence="1">The sequence shown here is derived from an EMBL/GenBank/DDBJ whole genome shotgun (WGS) entry which is preliminary data.</text>
</comment>
<dbReference type="OrthoDB" id="2747496at2759"/>
<evidence type="ECO:0000313" key="1">
    <source>
        <dbReference type="EMBL" id="OJT03942.1"/>
    </source>
</evidence>
<accession>A0A1M2V8K0</accession>
<reference evidence="1 2" key="1">
    <citation type="submission" date="2016-10" db="EMBL/GenBank/DDBJ databases">
        <title>Genome sequence of the basidiomycete white-rot fungus Trametes pubescens.</title>
        <authorList>
            <person name="Makela M.R."/>
            <person name="Granchi Z."/>
            <person name="Peng M."/>
            <person name="De Vries R.P."/>
            <person name="Grigoriev I."/>
            <person name="Riley R."/>
            <person name="Hilden K."/>
        </authorList>
    </citation>
    <scope>NUCLEOTIDE SEQUENCE [LARGE SCALE GENOMIC DNA]</scope>
    <source>
        <strain evidence="1 2">FBCC735</strain>
    </source>
</reference>